<dbReference type="InterPro" id="IPR001356">
    <property type="entry name" value="HD"/>
</dbReference>
<dbReference type="FunFam" id="1.10.10.60:FF:000235">
    <property type="entry name" value="Zinc fingers and homeoboxes protein 1"/>
    <property type="match status" value="1"/>
</dbReference>
<comment type="caution">
    <text evidence="22">The sequence shown here is derived from an EMBL/GenBank/DDBJ whole genome shotgun (WGS) entry which is preliminary data.</text>
</comment>
<evidence type="ECO:0000256" key="15">
    <source>
        <dbReference type="ARBA" id="ARBA00023163"/>
    </source>
</evidence>
<feature type="compositionally biased region" description="Low complexity" evidence="20">
    <location>
        <begin position="632"/>
        <end position="646"/>
    </location>
</feature>
<evidence type="ECO:0000259" key="21">
    <source>
        <dbReference type="PROSITE" id="PS50071"/>
    </source>
</evidence>
<evidence type="ECO:0000256" key="14">
    <source>
        <dbReference type="ARBA" id="ARBA00023155"/>
    </source>
</evidence>
<dbReference type="SMART" id="SM00389">
    <property type="entry name" value="HOX"/>
    <property type="match status" value="5"/>
</dbReference>
<evidence type="ECO:0000256" key="8">
    <source>
        <dbReference type="ARBA" id="ARBA00022771"/>
    </source>
</evidence>
<feature type="region of interest" description="Disordered" evidence="20">
    <location>
        <begin position="603"/>
        <end position="676"/>
    </location>
</feature>
<keyword evidence="12" id="KW-0805">Transcription regulation</keyword>
<evidence type="ECO:0000313" key="22">
    <source>
        <dbReference type="EMBL" id="CAB1420285.1"/>
    </source>
</evidence>
<dbReference type="GO" id="GO:0008270">
    <property type="term" value="F:zinc ion binding"/>
    <property type="evidence" value="ECO:0007669"/>
    <property type="project" value="UniProtKB-KW"/>
</dbReference>
<keyword evidence="9" id="KW-0221">Differentiation</keyword>
<feature type="region of interest" description="Disordered" evidence="20">
    <location>
        <begin position="844"/>
        <end position="917"/>
    </location>
</feature>
<evidence type="ECO:0000256" key="11">
    <source>
        <dbReference type="ARBA" id="ARBA00022843"/>
    </source>
</evidence>
<dbReference type="Pfam" id="PF00046">
    <property type="entry name" value="Homeodomain"/>
    <property type="match status" value="4"/>
</dbReference>
<dbReference type="PROSITE" id="PS50071">
    <property type="entry name" value="HOMEOBOX_2"/>
    <property type="match status" value="4"/>
</dbReference>
<keyword evidence="16 18" id="KW-0539">Nucleus</keyword>
<organism evidence="22 23">
    <name type="scientific">Pleuronectes platessa</name>
    <name type="common">European plaice</name>
    <dbReference type="NCBI Taxonomy" id="8262"/>
    <lineage>
        <taxon>Eukaryota</taxon>
        <taxon>Metazoa</taxon>
        <taxon>Chordata</taxon>
        <taxon>Craniata</taxon>
        <taxon>Vertebrata</taxon>
        <taxon>Euteleostomi</taxon>
        <taxon>Actinopterygii</taxon>
        <taxon>Neopterygii</taxon>
        <taxon>Teleostei</taxon>
        <taxon>Neoteleostei</taxon>
        <taxon>Acanthomorphata</taxon>
        <taxon>Carangaria</taxon>
        <taxon>Pleuronectiformes</taxon>
        <taxon>Pleuronectoidei</taxon>
        <taxon>Pleuronectidae</taxon>
        <taxon>Pleuronectes</taxon>
    </lineage>
</organism>
<gene>
    <name evidence="22" type="ORF">PLEPLA_LOCUS8160</name>
</gene>
<feature type="domain" description="Homeobox" evidence="21">
    <location>
        <begin position="664"/>
        <end position="724"/>
    </location>
</feature>
<keyword evidence="23" id="KW-1185">Reference proteome</keyword>
<name>A0A9N7Y6J9_PLEPL</name>
<dbReference type="PANTHER" id="PTHR15467">
    <property type="entry name" value="ZINC-FINGERS AND HOMEOBOXES RELATED"/>
    <property type="match status" value="1"/>
</dbReference>
<dbReference type="PANTHER" id="PTHR15467:SF4">
    <property type="entry name" value="ZINC FINGERS AND HOMEOBOXES PROTEIN 1"/>
    <property type="match status" value="1"/>
</dbReference>
<evidence type="ECO:0000256" key="20">
    <source>
        <dbReference type="SAM" id="MobiDB-lite"/>
    </source>
</evidence>
<keyword evidence="6" id="KW-0479">Metal-binding</keyword>
<feature type="region of interest" description="Disordered" evidence="20">
    <location>
        <begin position="1"/>
        <end position="122"/>
    </location>
</feature>
<evidence type="ECO:0000256" key="17">
    <source>
        <dbReference type="ARBA" id="ARBA00040117"/>
    </source>
</evidence>
<evidence type="ECO:0000256" key="13">
    <source>
        <dbReference type="ARBA" id="ARBA00023125"/>
    </source>
</evidence>
<accession>A0A9N7Y6J9</accession>
<feature type="region of interest" description="Disordered" evidence="20">
    <location>
        <begin position="518"/>
        <end position="542"/>
    </location>
</feature>
<keyword evidence="5" id="KW-0597">Phosphoprotein</keyword>
<dbReference type="AlphaFoldDB" id="A0A9N7Y6J9"/>
<evidence type="ECO:0000256" key="1">
    <source>
        <dbReference type="ARBA" id="ARBA00004123"/>
    </source>
</evidence>
<dbReference type="GO" id="GO:0005634">
    <property type="term" value="C:nucleus"/>
    <property type="evidence" value="ECO:0007669"/>
    <property type="project" value="UniProtKB-SubCell"/>
</dbReference>
<evidence type="ECO:0000256" key="18">
    <source>
        <dbReference type="PROSITE-ProRule" id="PRU00108"/>
    </source>
</evidence>
<feature type="compositionally biased region" description="Basic and acidic residues" evidence="20">
    <location>
        <begin position="663"/>
        <end position="676"/>
    </location>
</feature>
<dbReference type="Pfam" id="PF11569">
    <property type="entry name" value="Homez"/>
    <property type="match status" value="1"/>
</dbReference>
<keyword evidence="14 18" id="KW-0371">Homeobox</keyword>
<evidence type="ECO:0000256" key="3">
    <source>
        <dbReference type="ARBA" id="ARBA00022491"/>
    </source>
</evidence>
<evidence type="ECO:0000256" key="10">
    <source>
        <dbReference type="ARBA" id="ARBA00022833"/>
    </source>
</evidence>
<feature type="compositionally biased region" description="Acidic residues" evidence="20">
    <location>
        <begin position="105"/>
        <end position="118"/>
    </location>
</feature>
<dbReference type="InterPro" id="IPR009057">
    <property type="entry name" value="Homeodomain-like_sf"/>
</dbReference>
<comment type="similarity">
    <text evidence="2">Belongs to the ZHX family.</text>
</comment>
<dbReference type="GO" id="GO:0030154">
    <property type="term" value="P:cell differentiation"/>
    <property type="evidence" value="ECO:0007669"/>
    <property type="project" value="UniProtKB-KW"/>
</dbReference>
<keyword evidence="11" id="KW-0832">Ubl conjugation</keyword>
<dbReference type="Proteomes" id="UP001153269">
    <property type="component" value="Unassembled WGS sequence"/>
</dbReference>
<proteinExistence type="inferred from homology"/>
<dbReference type="SUPFAM" id="SSF46689">
    <property type="entry name" value="Homeodomain-like"/>
    <property type="match status" value="5"/>
</dbReference>
<feature type="compositionally biased region" description="Gly residues" evidence="20">
    <location>
        <begin position="741"/>
        <end position="753"/>
    </location>
</feature>
<dbReference type="CDD" id="cd00086">
    <property type="entry name" value="homeodomain"/>
    <property type="match status" value="5"/>
</dbReference>
<feature type="compositionally biased region" description="Polar residues" evidence="20">
    <location>
        <begin position="8"/>
        <end position="18"/>
    </location>
</feature>
<feature type="compositionally biased region" description="Acidic residues" evidence="20">
    <location>
        <begin position="880"/>
        <end position="901"/>
    </location>
</feature>
<comment type="subcellular location">
    <subcellularLocation>
        <location evidence="1 18 19">Nucleus</location>
    </subcellularLocation>
</comment>
<feature type="compositionally biased region" description="Basic residues" evidence="20">
    <location>
        <begin position="754"/>
        <end position="774"/>
    </location>
</feature>
<feature type="DNA-binding region" description="Homeobox" evidence="18">
    <location>
        <begin position="433"/>
        <end position="492"/>
    </location>
</feature>
<evidence type="ECO:0000256" key="5">
    <source>
        <dbReference type="ARBA" id="ARBA00022553"/>
    </source>
</evidence>
<feature type="DNA-binding region" description="Homeobox" evidence="18">
    <location>
        <begin position="666"/>
        <end position="725"/>
    </location>
</feature>
<evidence type="ECO:0000256" key="9">
    <source>
        <dbReference type="ARBA" id="ARBA00022782"/>
    </source>
</evidence>
<evidence type="ECO:0000256" key="16">
    <source>
        <dbReference type="ARBA" id="ARBA00023242"/>
    </source>
</evidence>
<evidence type="ECO:0000256" key="7">
    <source>
        <dbReference type="ARBA" id="ARBA00022737"/>
    </source>
</evidence>
<keyword evidence="4" id="KW-1017">Isopeptide bond</keyword>
<reference evidence="22" key="1">
    <citation type="submission" date="2020-03" db="EMBL/GenBank/DDBJ databases">
        <authorList>
            <person name="Weist P."/>
        </authorList>
    </citation>
    <scope>NUCLEOTIDE SEQUENCE</scope>
</reference>
<evidence type="ECO:0000313" key="23">
    <source>
        <dbReference type="Proteomes" id="UP001153269"/>
    </source>
</evidence>
<dbReference type="Gene3D" id="1.10.10.60">
    <property type="entry name" value="Homeodomain-like"/>
    <property type="match status" value="5"/>
</dbReference>
<feature type="DNA-binding region" description="Homeobox" evidence="18">
    <location>
        <begin position="561"/>
        <end position="610"/>
    </location>
</feature>
<dbReference type="FunFam" id="1.10.10.60:FF:000062">
    <property type="entry name" value="zinc fingers and homeoboxes protein 3"/>
    <property type="match status" value="1"/>
</dbReference>
<feature type="domain" description="Homeobox" evidence="21">
    <location>
        <begin position="267"/>
        <end position="310"/>
    </location>
</feature>
<feature type="region of interest" description="Disordered" evidence="20">
    <location>
        <begin position="739"/>
        <end position="792"/>
    </location>
</feature>
<keyword evidence="13 18" id="KW-0238">DNA-binding</keyword>
<keyword evidence="15" id="KW-0804">Transcription</keyword>
<feature type="domain" description="Homeobox" evidence="21">
    <location>
        <begin position="559"/>
        <end position="609"/>
    </location>
</feature>
<keyword evidence="10" id="KW-0862">Zinc</keyword>
<keyword evidence="3" id="KW-0678">Repressor</keyword>
<evidence type="ECO:0000256" key="12">
    <source>
        <dbReference type="ARBA" id="ARBA00023015"/>
    </source>
</evidence>
<sequence>MSSRRKSTTPCMVLSSNLVEQEEAEEKTERTKEEEATEEEVEGKVKKGAEDGPTAEELGQAVVVVPTPPDTDEPSVSTVEESEVLDPSLKRSATNAPEDPSSDQPTEEQQCETPEEGGADPVSVAAISVSKTPIMRLKTKSEPKRIAVSLKAADEAVDGFGGGGEGEVGGEQEPIEAPLGPMTPVEMLLHDSMKLGGSGLLVSPPSEQHRKSSILNPTVLPPGLAQVLSAFQAQQSAVAAAAAQPQLLIPLSSIPSYSAAMDTNPLLGSTYKRFPYPSMAEISSLAAQTQFTEEQIKVWFSAQRLKHGVSWTPEEVEEARRKQFNGTVHTVPQTITVIPAHQLSAAANGLQSILQTCQIVGQPGLVFTQVGPGGNLPVTSPITLTVAGLPSQSRSSSRVSCQPTSMNNELKRATTVQPPSLSPQENSALCADTFSMRPKKSKEQLAELKASYLKNHFVTDAEIARLMEITSLTKGEIKKWFSDTRYNQRNSKNSNVIVFQDGGGRGGGSCSSSATIVIDSSDDNPTSPLPPYTPPVKETRPKTWNPFPDFTLQKFKEKTPEQLVVLEESFEKSINPLDEELSRLRTETKLTRREIDAWFTERRKMPSVSTSPDSSDGGQMETEGAKAGERGGTSSSPSATSSRRGSQTPPGGRSRNLPSTSSGKKDIKDKSKKTPEQLHILKSAFVRTQWPTPEEYGQLAEESGLPRSYIVSWFGDSRYSWKNGNLKWFFQYQSGNVEGASMGGGGTKMGNNGGRKRRGRNRGWGRSRTRKQPRRSASSSVDTDRSPPAKKFKTGREILREYYLKHHFLNEQDLDELVTKTNMSYEQVREWFAEVQRRLDVGADPFQEPAAERAEGGEEREEAQREASVAPEDQTGTGMGDEEDDEEDEEEDADDTDDSEVWEPSRSVRKSLSVSED</sequence>
<evidence type="ECO:0000256" key="4">
    <source>
        <dbReference type="ARBA" id="ARBA00022499"/>
    </source>
</evidence>
<evidence type="ECO:0000256" key="19">
    <source>
        <dbReference type="RuleBase" id="RU000682"/>
    </source>
</evidence>
<dbReference type="GO" id="GO:0003677">
    <property type="term" value="F:DNA binding"/>
    <property type="evidence" value="ECO:0007669"/>
    <property type="project" value="UniProtKB-UniRule"/>
</dbReference>
<dbReference type="GO" id="GO:0000981">
    <property type="term" value="F:DNA-binding transcription factor activity, RNA polymerase II-specific"/>
    <property type="evidence" value="ECO:0007669"/>
    <property type="project" value="TreeGrafter"/>
</dbReference>
<feature type="DNA-binding region" description="Homeobox" evidence="18">
    <location>
        <begin position="269"/>
        <end position="311"/>
    </location>
</feature>
<feature type="compositionally biased region" description="Basic and acidic residues" evidence="20">
    <location>
        <begin position="850"/>
        <end position="865"/>
    </location>
</feature>
<keyword evidence="8" id="KW-0863">Zinc-finger</keyword>
<feature type="compositionally biased region" description="Polar residues" evidence="20">
    <location>
        <begin position="607"/>
        <end position="617"/>
    </location>
</feature>
<dbReference type="EMBL" id="CADEAL010000446">
    <property type="protein sequence ID" value="CAB1420285.1"/>
    <property type="molecule type" value="Genomic_DNA"/>
</dbReference>
<evidence type="ECO:0000256" key="2">
    <source>
        <dbReference type="ARBA" id="ARBA00007440"/>
    </source>
</evidence>
<keyword evidence="7" id="KW-0677">Repeat</keyword>
<evidence type="ECO:0000256" key="6">
    <source>
        <dbReference type="ARBA" id="ARBA00022723"/>
    </source>
</evidence>
<dbReference type="InterPro" id="IPR024578">
    <property type="entry name" value="Homez_homeobox_dom"/>
</dbReference>
<dbReference type="FunFam" id="1.10.10.60:FF:000247">
    <property type="entry name" value="Zinc fingers and homeoboxes protein 2"/>
    <property type="match status" value="1"/>
</dbReference>
<feature type="domain" description="Homeobox" evidence="21">
    <location>
        <begin position="431"/>
        <end position="491"/>
    </location>
</feature>
<protein>
    <recommendedName>
        <fullName evidence="17">Zinc fingers and homeoboxes protein 1</fullName>
    </recommendedName>
</protein>